<dbReference type="EMBL" id="UINC01001613">
    <property type="protein sequence ID" value="SUZ84933.1"/>
    <property type="molecule type" value="Genomic_DNA"/>
</dbReference>
<gene>
    <name evidence="1" type="ORF">METZ01_LOCUS37787</name>
</gene>
<organism evidence="1">
    <name type="scientific">marine metagenome</name>
    <dbReference type="NCBI Taxonomy" id="408172"/>
    <lineage>
        <taxon>unclassified sequences</taxon>
        <taxon>metagenomes</taxon>
        <taxon>ecological metagenomes</taxon>
    </lineage>
</organism>
<reference evidence="1" key="1">
    <citation type="submission" date="2018-05" db="EMBL/GenBank/DDBJ databases">
        <authorList>
            <person name="Lanie J.A."/>
            <person name="Ng W.-L."/>
            <person name="Kazmierczak K.M."/>
            <person name="Andrzejewski T.M."/>
            <person name="Davidsen T.M."/>
            <person name="Wayne K.J."/>
            <person name="Tettelin H."/>
            <person name="Glass J.I."/>
            <person name="Rusch D."/>
            <person name="Podicherti R."/>
            <person name="Tsui H.-C.T."/>
            <person name="Winkler M.E."/>
        </authorList>
    </citation>
    <scope>NUCLEOTIDE SEQUENCE</scope>
</reference>
<sequence>MFKLFSNEKLNKIVESKNLDETVICQILSQIIVKIDIITI</sequence>
<protein>
    <submittedName>
        <fullName evidence="1">Uncharacterized protein</fullName>
    </submittedName>
</protein>
<name>A0A381R5S3_9ZZZZ</name>
<accession>A0A381R5S3</accession>
<dbReference type="AlphaFoldDB" id="A0A381R5S3"/>
<proteinExistence type="predicted"/>
<evidence type="ECO:0000313" key="1">
    <source>
        <dbReference type="EMBL" id="SUZ84933.1"/>
    </source>
</evidence>